<dbReference type="InterPro" id="IPR000640">
    <property type="entry name" value="EFG_V-like"/>
</dbReference>
<evidence type="ECO:0000256" key="8">
    <source>
        <dbReference type="HAMAP-Rule" id="MF_00054"/>
    </source>
</evidence>
<accession>A0A4R2NIV7</accession>
<dbReference type="InterPro" id="IPR005225">
    <property type="entry name" value="Small_GTP-bd"/>
</dbReference>
<evidence type="ECO:0000256" key="4">
    <source>
        <dbReference type="ARBA" id="ARBA00022768"/>
    </source>
</evidence>
<dbReference type="SUPFAM" id="SSF50447">
    <property type="entry name" value="Translation proteins"/>
    <property type="match status" value="1"/>
</dbReference>
<keyword evidence="11" id="KW-1185">Reference proteome</keyword>
<dbReference type="AlphaFoldDB" id="A0A4R2NIV7"/>
<keyword evidence="3 8" id="KW-0547">Nucleotide-binding</keyword>
<dbReference type="SUPFAM" id="SSF52540">
    <property type="entry name" value="P-loop containing nucleoside triphosphate hydrolases"/>
    <property type="match status" value="1"/>
</dbReference>
<dbReference type="OrthoDB" id="9802948at2"/>
<dbReference type="Gene3D" id="3.30.70.870">
    <property type="entry name" value="Elongation Factor G (Translational Gtpase), domain 3"/>
    <property type="match status" value="1"/>
</dbReference>
<dbReference type="SMART" id="SM00838">
    <property type="entry name" value="EFG_C"/>
    <property type="match status" value="1"/>
</dbReference>
<dbReference type="Gene3D" id="2.40.30.10">
    <property type="entry name" value="Translation factors"/>
    <property type="match status" value="1"/>
</dbReference>
<keyword evidence="8" id="KW-0963">Cytoplasm</keyword>
<dbReference type="InterPro" id="IPR053905">
    <property type="entry name" value="EF-G-like_DII"/>
</dbReference>
<dbReference type="Gene3D" id="3.30.70.240">
    <property type="match status" value="1"/>
</dbReference>
<dbReference type="GO" id="GO:0097216">
    <property type="term" value="F:guanosine tetraphosphate binding"/>
    <property type="evidence" value="ECO:0007669"/>
    <property type="project" value="UniProtKB-ARBA"/>
</dbReference>
<organism evidence="10 11">
    <name type="scientific">Rhodovulum adriaticum</name>
    <name type="common">Rhodopseudomonas adriatica</name>
    <dbReference type="NCBI Taxonomy" id="35804"/>
    <lineage>
        <taxon>Bacteria</taxon>
        <taxon>Pseudomonadati</taxon>
        <taxon>Pseudomonadota</taxon>
        <taxon>Alphaproteobacteria</taxon>
        <taxon>Rhodobacterales</taxon>
        <taxon>Paracoccaceae</taxon>
        <taxon>Rhodovulum</taxon>
    </lineage>
</organism>
<feature type="binding site" evidence="8">
    <location>
        <begin position="17"/>
        <end position="24"/>
    </location>
    <ligand>
        <name>GTP</name>
        <dbReference type="ChEBI" id="CHEBI:37565"/>
    </ligand>
</feature>
<keyword evidence="6 8" id="KW-0342">GTP-binding</keyword>
<dbReference type="GO" id="GO:0005525">
    <property type="term" value="F:GTP binding"/>
    <property type="evidence" value="ECO:0007669"/>
    <property type="project" value="UniProtKB-UniRule"/>
</dbReference>
<comment type="caution">
    <text evidence="10">The sequence shown here is derived from an EMBL/GenBank/DDBJ whole genome shotgun (WGS) entry which is preliminary data.</text>
</comment>
<dbReference type="CDD" id="cd04088">
    <property type="entry name" value="EFG_mtEFG_II"/>
    <property type="match status" value="1"/>
</dbReference>
<dbReference type="Pfam" id="PF00009">
    <property type="entry name" value="GTP_EFTU"/>
    <property type="match status" value="1"/>
</dbReference>
<dbReference type="InterPro" id="IPR035647">
    <property type="entry name" value="EFG_III/V"/>
</dbReference>
<dbReference type="Gene3D" id="3.30.230.10">
    <property type="match status" value="1"/>
</dbReference>
<evidence type="ECO:0000256" key="6">
    <source>
        <dbReference type="ARBA" id="ARBA00023134"/>
    </source>
</evidence>
<dbReference type="CDD" id="cd01886">
    <property type="entry name" value="EF-G"/>
    <property type="match status" value="1"/>
</dbReference>
<evidence type="ECO:0000313" key="10">
    <source>
        <dbReference type="EMBL" id="TCP21145.1"/>
    </source>
</evidence>
<dbReference type="InterPro" id="IPR020568">
    <property type="entry name" value="Ribosomal_Su5_D2-typ_SF"/>
</dbReference>
<dbReference type="InterPro" id="IPR009022">
    <property type="entry name" value="EFG_III"/>
</dbReference>
<reference evidence="10 11" key="1">
    <citation type="submission" date="2019-03" db="EMBL/GenBank/DDBJ databases">
        <title>Genomic Encyclopedia of Type Strains, Phase IV (KMG-IV): sequencing the most valuable type-strain genomes for metagenomic binning, comparative biology and taxonomic classification.</title>
        <authorList>
            <person name="Goeker M."/>
        </authorList>
    </citation>
    <scope>NUCLEOTIDE SEQUENCE [LARGE SCALE GENOMIC DNA]</scope>
    <source>
        <strain evidence="10 11">DSM 2781</strain>
    </source>
</reference>
<dbReference type="NCBIfam" id="TIGR00484">
    <property type="entry name" value="EF-G"/>
    <property type="match status" value="1"/>
</dbReference>
<feature type="binding site" evidence="8">
    <location>
        <begin position="146"/>
        <end position="149"/>
    </location>
    <ligand>
        <name>GTP</name>
        <dbReference type="ChEBI" id="CHEBI:37565"/>
    </ligand>
</feature>
<evidence type="ECO:0000256" key="3">
    <source>
        <dbReference type="ARBA" id="ARBA00022741"/>
    </source>
</evidence>
<dbReference type="GO" id="GO:0003924">
    <property type="term" value="F:GTPase activity"/>
    <property type="evidence" value="ECO:0007669"/>
    <property type="project" value="InterPro"/>
</dbReference>
<name>A0A4R2NIV7_RHOAD</name>
<dbReference type="InterPro" id="IPR027417">
    <property type="entry name" value="P-loop_NTPase"/>
</dbReference>
<dbReference type="PROSITE" id="PS51722">
    <property type="entry name" value="G_TR_2"/>
    <property type="match status" value="1"/>
</dbReference>
<dbReference type="NCBIfam" id="TIGR00231">
    <property type="entry name" value="small_GTP"/>
    <property type="match status" value="1"/>
</dbReference>
<dbReference type="FunFam" id="2.40.30.10:FF:000006">
    <property type="entry name" value="Elongation factor G"/>
    <property type="match status" value="1"/>
</dbReference>
<dbReference type="InterPro" id="IPR000795">
    <property type="entry name" value="T_Tr_GTP-bd_dom"/>
</dbReference>
<dbReference type="Proteomes" id="UP000295733">
    <property type="component" value="Unassembled WGS sequence"/>
</dbReference>
<dbReference type="PROSITE" id="PS00301">
    <property type="entry name" value="G_TR_1"/>
    <property type="match status" value="1"/>
</dbReference>
<dbReference type="PANTHER" id="PTHR43261:SF1">
    <property type="entry name" value="RIBOSOME-RELEASING FACTOR 2, MITOCHONDRIAL"/>
    <property type="match status" value="1"/>
</dbReference>
<dbReference type="SMART" id="SM00889">
    <property type="entry name" value="EFG_IV"/>
    <property type="match status" value="1"/>
</dbReference>
<dbReference type="SUPFAM" id="SSF54980">
    <property type="entry name" value="EF-G C-terminal domain-like"/>
    <property type="match status" value="2"/>
</dbReference>
<dbReference type="InterPro" id="IPR005517">
    <property type="entry name" value="Transl_elong_EFG/EF2_IV"/>
</dbReference>
<dbReference type="FunFam" id="3.30.230.10:FF:000003">
    <property type="entry name" value="Elongation factor G"/>
    <property type="match status" value="1"/>
</dbReference>
<dbReference type="Pfam" id="PF14492">
    <property type="entry name" value="EFG_III"/>
    <property type="match status" value="1"/>
</dbReference>
<comment type="subcellular location">
    <subcellularLocation>
        <location evidence="8">Cytoplasm</location>
    </subcellularLocation>
</comment>
<dbReference type="HAMAP" id="MF_00054_B">
    <property type="entry name" value="EF_G_EF_2_B"/>
    <property type="match status" value="1"/>
</dbReference>
<dbReference type="CDD" id="cd16262">
    <property type="entry name" value="EFG_III"/>
    <property type="match status" value="1"/>
</dbReference>
<feature type="domain" description="Tr-type G" evidence="9">
    <location>
        <begin position="8"/>
        <end position="294"/>
    </location>
</feature>
<dbReference type="NCBIfam" id="NF009381">
    <property type="entry name" value="PRK12740.1-5"/>
    <property type="match status" value="1"/>
</dbReference>
<evidence type="ECO:0000256" key="2">
    <source>
        <dbReference type="ARBA" id="ARBA00017872"/>
    </source>
</evidence>
<sequence>MARDYPLERYRNFGIMAHIDAGKTTCTERILFYTGKSHKIGEVHDGAATMDWMEQEQERGITITSAATTTFWERTEDGQSAQTEKHRFNIIDTPGHVDFTIEVERSLAVLDGAVAVLDANAGVEPQTETVWRQADRYKVPRIVFVNKMDKIGADFFNCVRMIQDRTGATPAPIQMPIGAEDQLEGIVDLVTMEEWTWKGEDLGATWTRQEIRADLKDKAEEMRAELVELAVEQDDEAMEAYLEGNEPDIDTLRKLIRKGTLSMSFVPVLCGSAFKNKGVQPLLNGVIDYLPGPLDVPPYMGFAPEDETETRNIERRPGDDEPFSGLAFKIMNDPFVGSLTFTRIYSGIMSKGESVLNSTKGKKERIGRMMMMHSNSREEIEWAGSGDIIALAGLKDTTTGDTLCDPKAPVVLETMTFPDPVIEIAVEPKTKADQEKMSQGLARLAAEDPSFRVETDLESGQTIMKGMGELHLDILVDRLKREFKVEANIGAPQVAYRETISHEAEIDYTHKKQSGGSGQFARVKMVVSPTEPGEGYSFESLIVGGSVPKEYIPGVEKGINSVMDSGPLAGFPVIDFKVKLIDGAYHDVDSSVLAFEIAARAAMREGLKKGGAKLLEPIMKVEVVTPEEYTGNIIGDLTSRRGQVQGQETRGNAIVINAFVPLANMFGYINNLRSMSSGRAQFTMQFDHYEPVPQNISEEIQAKYA</sequence>
<dbReference type="InterPro" id="IPR014721">
    <property type="entry name" value="Ribsml_uS5_D2-typ_fold_subgr"/>
</dbReference>
<dbReference type="InterPro" id="IPR041095">
    <property type="entry name" value="EFG_II"/>
</dbReference>
<dbReference type="CDD" id="cd03713">
    <property type="entry name" value="EFG_mtEFG_C"/>
    <property type="match status" value="1"/>
</dbReference>
<dbReference type="PANTHER" id="PTHR43261">
    <property type="entry name" value="TRANSLATION ELONGATION FACTOR G-RELATED"/>
    <property type="match status" value="1"/>
</dbReference>
<dbReference type="GO" id="GO:0003746">
    <property type="term" value="F:translation elongation factor activity"/>
    <property type="evidence" value="ECO:0007669"/>
    <property type="project" value="UniProtKB-UniRule"/>
</dbReference>
<dbReference type="PRINTS" id="PR00315">
    <property type="entry name" value="ELONGATNFCT"/>
</dbReference>
<keyword evidence="4 8" id="KW-0251">Elongation factor</keyword>
<dbReference type="InterPro" id="IPR009000">
    <property type="entry name" value="Transl_B-barrel_sf"/>
</dbReference>
<evidence type="ECO:0000259" key="9">
    <source>
        <dbReference type="PROSITE" id="PS51722"/>
    </source>
</evidence>
<feature type="binding site" evidence="8">
    <location>
        <begin position="92"/>
        <end position="96"/>
    </location>
    <ligand>
        <name>GTP</name>
        <dbReference type="ChEBI" id="CHEBI:37565"/>
    </ligand>
</feature>
<comment type="function">
    <text evidence="7 8">Catalyzes the GTP-dependent ribosomal translocation step during translation elongation. During this step, the ribosome changes from the pre-translocational (PRE) to the post-translocational (POST) state as the newly formed A-site-bound peptidyl-tRNA and P-site-bound deacylated tRNA move to the P and E sites, respectively. Catalyzes the coordinated movement of the two tRNA molecules, the mRNA and conformational changes in the ribosome.</text>
</comment>
<keyword evidence="5 8" id="KW-0648">Protein biosynthesis</keyword>
<dbReference type="EMBL" id="SLXL01000013">
    <property type="protein sequence ID" value="TCP21145.1"/>
    <property type="molecule type" value="Genomic_DNA"/>
</dbReference>
<dbReference type="Gene3D" id="3.40.50.300">
    <property type="entry name" value="P-loop containing nucleotide triphosphate hydrolases"/>
    <property type="match status" value="1"/>
</dbReference>
<dbReference type="Pfam" id="PF00679">
    <property type="entry name" value="EFG_C"/>
    <property type="match status" value="1"/>
</dbReference>
<comment type="similarity">
    <text evidence="1 8">Belongs to the TRAFAC class translation factor GTPase superfamily. Classic translation factor GTPase family. EF-G/EF-2 subfamily.</text>
</comment>
<dbReference type="SUPFAM" id="SSF54211">
    <property type="entry name" value="Ribosomal protein S5 domain 2-like"/>
    <property type="match status" value="1"/>
</dbReference>
<dbReference type="FunFam" id="3.30.70.240:FF:000001">
    <property type="entry name" value="Elongation factor G"/>
    <property type="match status" value="1"/>
</dbReference>
<evidence type="ECO:0000256" key="7">
    <source>
        <dbReference type="ARBA" id="ARBA00024731"/>
    </source>
</evidence>
<dbReference type="FunFam" id="3.30.70.870:FF:000001">
    <property type="entry name" value="Elongation factor G"/>
    <property type="match status" value="1"/>
</dbReference>
<gene>
    <name evidence="8" type="primary">fusA</name>
    <name evidence="10" type="ORF">EV656_11367</name>
</gene>
<dbReference type="InterPro" id="IPR047872">
    <property type="entry name" value="EFG_IV"/>
</dbReference>
<dbReference type="InterPro" id="IPR004540">
    <property type="entry name" value="Transl_elong_EFG/EF2"/>
</dbReference>
<evidence type="ECO:0000256" key="1">
    <source>
        <dbReference type="ARBA" id="ARBA00005870"/>
    </source>
</evidence>
<evidence type="ECO:0000313" key="11">
    <source>
        <dbReference type="Proteomes" id="UP000295733"/>
    </source>
</evidence>
<dbReference type="InterPro" id="IPR031157">
    <property type="entry name" value="G_TR_CS"/>
</dbReference>
<dbReference type="InterPro" id="IPR035649">
    <property type="entry name" value="EFG_V"/>
</dbReference>
<dbReference type="RefSeq" id="WP_132605244.1">
    <property type="nucleotide sequence ID" value="NZ_NRRP01000010.1"/>
</dbReference>
<dbReference type="Pfam" id="PF22042">
    <property type="entry name" value="EF-G_D2"/>
    <property type="match status" value="1"/>
</dbReference>
<protein>
    <recommendedName>
        <fullName evidence="2 8">Elongation factor G</fullName>
        <shortName evidence="8">EF-G</shortName>
    </recommendedName>
</protein>
<dbReference type="FunFam" id="3.40.50.300:FF:000029">
    <property type="entry name" value="Elongation factor G"/>
    <property type="match status" value="1"/>
</dbReference>
<dbReference type="CDD" id="cd01434">
    <property type="entry name" value="EFG_mtEFG1_IV"/>
    <property type="match status" value="1"/>
</dbReference>
<dbReference type="Pfam" id="PF03764">
    <property type="entry name" value="EFG_IV"/>
    <property type="match status" value="1"/>
</dbReference>
<evidence type="ECO:0000256" key="5">
    <source>
        <dbReference type="ARBA" id="ARBA00022917"/>
    </source>
</evidence>
<dbReference type="GO" id="GO:0005737">
    <property type="term" value="C:cytoplasm"/>
    <property type="evidence" value="ECO:0007669"/>
    <property type="project" value="UniProtKB-SubCell"/>
</dbReference>
<proteinExistence type="inferred from homology"/>
<dbReference type="GO" id="GO:0032790">
    <property type="term" value="P:ribosome disassembly"/>
    <property type="evidence" value="ECO:0007669"/>
    <property type="project" value="TreeGrafter"/>
</dbReference>